<accession>A0ABQ5GJ09</accession>
<evidence type="ECO:0000313" key="1">
    <source>
        <dbReference type="EMBL" id="GJT75444.1"/>
    </source>
</evidence>
<name>A0ABQ5GJ09_9ASTR</name>
<reference evidence="1" key="1">
    <citation type="journal article" date="2022" name="Int. J. Mol. Sci.">
        <title>Draft Genome of Tanacetum Coccineum: Genomic Comparison of Closely Related Tanacetum-Family Plants.</title>
        <authorList>
            <person name="Yamashiro T."/>
            <person name="Shiraishi A."/>
            <person name="Nakayama K."/>
            <person name="Satake H."/>
        </authorList>
    </citation>
    <scope>NUCLEOTIDE SEQUENCE</scope>
</reference>
<sequence>MAGQPCSFSHGGATITEDVEIDGRAASSSGHLGGDIPVVETGEGQRSLMGKKKWWSVCSLLSMDGVCLRFYCDVNPCSSVVTVLSGFSVAYVLGQLQNKAATYALSRVRKYVNEHLTVTYEAVEALEKAS</sequence>
<keyword evidence="2" id="KW-1185">Reference proteome</keyword>
<reference evidence="1" key="2">
    <citation type="submission" date="2022-01" db="EMBL/GenBank/DDBJ databases">
        <authorList>
            <person name="Yamashiro T."/>
            <person name="Shiraishi A."/>
            <person name="Satake H."/>
            <person name="Nakayama K."/>
        </authorList>
    </citation>
    <scope>NUCLEOTIDE SEQUENCE</scope>
</reference>
<dbReference type="EMBL" id="BQNB010018531">
    <property type="protein sequence ID" value="GJT75444.1"/>
    <property type="molecule type" value="Genomic_DNA"/>
</dbReference>
<proteinExistence type="predicted"/>
<organism evidence="1 2">
    <name type="scientific">Tanacetum coccineum</name>
    <dbReference type="NCBI Taxonomy" id="301880"/>
    <lineage>
        <taxon>Eukaryota</taxon>
        <taxon>Viridiplantae</taxon>
        <taxon>Streptophyta</taxon>
        <taxon>Embryophyta</taxon>
        <taxon>Tracheophyta</taxon>
        <taxon>Spermatophyta</taxon>
        <taxon>Magnoliopsida</taxon>
        <taxon>eudicotyledons</taxon>
        <taxon>Gunneridae</taxon>
        <taxon>Pentapetalae</taxon>
        <taxon>asterids</taxon>
        <taxon>campanulids</taxon>
        <taxon>Asterales</taxon>
        <taxon>Asteraceae</taxon>
        <taxon>Asteroideae</taxon>
        <taxon>Anthemideae</taxon>
        <taxon>Anthemidinae</taxon>
        <taxon>Tanacetum</taxon>
    </lineage>
</organism>
<evidence type="ECO:0000313" key="2">
    <source>
        <dbReference type="Proteomes" id="UP001151760"/>
    </source>
</evidence>
<protein>
    <submittedName>
        <fullName evidence="1">Uncharacterized protein</fullName>
    </submittedName>
</protein>
<dbReference type="Proteomes" id="UP001151760">
    <property type="component" value="Unassembled WGS sequence"/>
</dbReference>
<comment type="caution">
    <text evidence="1">The sequence shown here is derived from an EMBL/GenBank/DDBJ whole genome shotgun (WGS) entry which is preliminary data.</text>
</comment>
<gene>
    <name evidence="1" type="ORF">Tco_1042169</name>
</gene>